<keyword evidence="2" id="KW-1185">Reference proteome</keyword>
<accession>A0ABW7BG02</accession>
<evidence type="ECO:0000313" key="1">
    <source>
        <dbReference type="EMBL" id="MFG3016128.1"/>
    </source>
</evidence>
<evidence type="ECO:0000313" key="2">
    <source>
        <dbReference type="Proteomes" id="UP001604267"/>
    </source>
</evidence>
<proteinExistence type="predicted"/>
<organism evidence="1 2">
    <name type="scientific">Streptomyces cinerochromogenes</name>
    <dbReference type="NCBI Taxonomy" id="66422"/>
    <lineage>
        <taxon>Bacteria</taxon>
        <taxon>Bacillati</taxon>
        <taxon>Actinomycetota</taxon>
        <taxon>Actinomycetes</taxon>
        <taxon>Kitasatosporales</taxon>
        <taxon>Streptomycetaceae</taxon>
        <taxon>Streptomyces</taxon>
    </lineage>
</organism>
<comment type="caution">
    <text evidence="1">The sequence shown here is derived from an EMBL/GenBank/DDBJ whole genome shotgun (WGS) entry which is preliminary data.</text>
</comment>
<gene>
    <name evidence="1" type="ORF">ACGFZB_37905</name>
</gene>
<dbReference type="EMBL" id="JBICYV010000026">
    <property type="protein sequence ID" value="MFG3016128.1"/>
    <property type="molecule type" value="Genomic_DNA"/>
</dbReference>
<dbReference type="RefSeq" id="WP_392824542.1">
    <property type="nucleotide sequence ID" value="NZ_JBICYV010000026.1"/>
</dbReference>
<reference evidence="1 2" key="1">
    <citation type="submission" date="2024-10" db="EMBL/GenBank/DDBJ databases">
        <title>The Natural Products Discovery Center: Release of the First 8490 Sequenced Strains for Exploring Actinobacteria Biosynthetic Diversity.</title>
        <authorList>
            <person name="Kalkreuter E."/>
            <person name="Kautsar S.A."/>
            <person name="Yang D."/>
            <person name="Bader C.D."/>
            <person name="Teijaro C.N."/>
            <person name="Fluegel L."/>
            <person name="Davis C.M."/>
            <person name="Simpson J.R."/>
            <person name="Lauterbach L."/>
            <person name="Steele A.D."/>
            <person name="Gui C."/>
            <person name="Meng S."/>
            <person name="Li G."/>
            <person name="Viehrig K."/>
            <person name="Ye F."/>
            <person name="Su P."/>
            <person name="Kiefer A.F."/>
            <person name="Nichols A."/>
            <person name="Cepeda A.J."/>
            <person name="Yan W."/>
            <person name="Fan B."/>
            <person name="Jiang Y."/>
            <person name="Adhikari A."/>
            <person name="Zheng C.-J."/>
            <person name="Schuster L."/>
            <person name="Cowan T.M."/>
            <person name="Smanski M.J."/>
            <person name="Chevrette M.G."/>
            <person name="De Carvalho L.P.S."/>
            <person name="Shen B."/>
        </authorList>
    </citation>
    <scope>NUCLEOTIDE SEQUENCE [LARGE SCALE GENOMIC DNA]</scope>
    <source>
        <strain evidence="1 2">NPDC048320</strain>
    </source>
</reference>
<name>A0ABW7BG02_9ACTN</name>
<dbReference type="Proteomes" id="UP001604267">
    <property type="component" value="Unassembled WGS sequence"/>
</dbReference>
<protein>
    <submittedName>
        <fullName evidence="1">Uncharacterized protein</fullName>
    </submittedName>
</protein>
<sequence length="279" mass="30536">MTDFPFGMNDYSVDVQAQHDVTFTPGWDVHRLALTFEVTARGNYTVDAPFLVSGNLSVHDMPNPASYIGPLHAPTGPVALKPYKNQITLETTVTDRQLRGLEKTRAGADLSLRAALTLTALAEAKYWPVARSDEIIRIPHATWSNALIQLDAGAFVDVLIPITTVETRATAARRIREAKAAIRDQRYEHAVALARAALDPVREACNSRQLHDQALKKRAGDRDQDERWAVLTQSAYALFSGAPHDDAGTTENFTWTRADAVAAVATAAGLLARLEDLPQ</sequence>